<feature type="domain" description="Fe/B12 periplasmic-binding" evidence="3">
    <location>
        <begin position="63"/>
        <end position="336"/>
    </location>
</feature>
<dbReference type="InterPro" id="IPR002491">
    <property type="entry name" value="ABC_transptr_periplasmic_BD"/>
</dbReference>
<evidence type="ECO:0000313" key="5">
    <source>
        <dbReference type="Proteomes" id="UP000184604"/>
    </source>
</evidence>
<dbReference type="EMBL" id="CP018335">
    <property type="protein sequence ID" value="APM40986.1"/>
    <property type="molecule type" value="Genomic_DNA"/>
</dbReference>
<evidence type="ECO:0000313" key="4">
    <source>
        <dbReference type="EMBL" id="APM40986.1"/>
    </source>
</evidence>
<proteinExistence type="inferred from homology"/>
<name>A0A1L5FD92_CLOKL</name>
<feature type="region of interest" description="Disordered" evidence="2">
    <location>
        <begin position="28"/>
        <end position="48"/>
    </location>
</feature>
<gene>
    <name evidence="4" type="ORF">BS101_20895</name>
</gene>
<dbReference type="CDD" id="cd01142">
    <property type="entry name" value="TroA_e"/>
    <property type="match status" value="1"/>
</dbReference>
<dbReference type="AlphaFoldDB" id="A0A1L5FD92"/>
<evidence type="ECO:0000256" key="2">
    <source>
        <dbReference type="SAM" id="MobiDB-lite"/>
    </source>
</evidence>
<reference evidence="4 5" key="1">
    <citation type="submission" date="2016-12" db="EMBL/GenBank/DDBJ databases">
        <title>Complete genome sequence of Clostridium kluyveri JZZ isolated from the pit mud of a Chinese flavor liquor-making factory.</title>
        <authorList>
            <person name="Wang Y."/>
        </authorList>
    </citation>
    <scope>NUCLEOTIDE SEQUENCE [LARGE SCALE GENOMIC DNA]</scope>
    <source>
        <strain evidence="4 5">JZZ</strain>
    </source>
</reference>
<organism evidence="4 5">
    <name type="scientific">Clostridium kluyveri</name>
    <dbReference type="NCBI Taxonomy" id="1534"/>
    <lineage>
        <taxon>Bacteria</taxon>
        <taxon>Bacillati</taxon>
        <taxon>Bacillota</taxon>
        <taxon>Clostridia</taxon>
        <taxon>Eubacteriales</taxon>
        <taxon>Clostridiaceae</taxon>
        <taxon>Clostridium</taxon>
    </lineage>
</organism>
<dbReference type="RefSeq" id="WP_073540661.1">
    <property type="nucleotide sequence ID" value="NZ_CP018335.1"/>
</dbReference>
<dbReference type="InterPro" id="IPR050902">
    <property type="entry name" value="ABC_Transporter_SBP"/>
</dbReference>
<dbReference type="PROSITE" id="PS50983">
    <property type="entry name" value="FE_B12_PBP"/>
    <property type="match status" value="1"/>
</dbReference>
<evidence type="ECO:0000259" key="3">
    <source>
        <dbReference type="PROSITE" id="PS50983"/>
    </source>
</evidence>
<protein>
    <submittedName>
        <fullName evidence="4">Transporter</fullName>
    </submittedName>
</protein>
<sequence length="367" mass="40381">MKKTNSKILILFTAITVMLMSIISTGCGNEKNSTSTKQENSTSSTRKIVDGTGKTVTIPYEVTRIAASGALNQIVLILGGADKLVATAQGVQTGFFPKVYPRITEIPAAYTGSGPGTLNMETLLKANSQVVFGTFTQTEQERLQKANIAFLGLKLETPEDIKNTITMVGKVLGESGEEKAKKFNEYYDNNIKYVSDKTKSSEKVKVFVASGTPKGSLTTIGSNDINTSYIEAAGGINIAAENISKESSTSNEGTSVDFEFLYKNQPDVIIATSKNTYDYIMDTSSSNQWQSLTAVKNKQVYLNPKGVYLWSVRSAEGALQPLWLAKNLHPDLFNDLDIKEKVKEFYKNYYYYDLSDNDLEDILNPKK</sequence>
<dbReference type="Proteomes" id="UP000184604">
    <property type="component" value="Chromosome"/>
</dbReference>
<comment type="similarity">
    <text evidence="1">Belongs to the bacterial solute-binding protein 8 family.</text>
</comment>
<dbReference type="PROSITE" id="PS51257">
    <property type="entry name" value="PROKAR_LIPOPROTEIN"/>
    <property type="match status" value="1"/>
</dbReference>
<dbReference type="Gene3D" id="3.40.50.1980">
    <property type="entry name" value="Nitrogenase molybdenum iron protein domain"/>
    <property type="match status" value="2"/>
</dbReference>
<dbReference type="PANTHER" id="PTHR30535">
    <property type="entry name" value="VITAMIN B12-BINDING PROTEIN"/>
    <property type="match status" value="1"/>
</dbReference>
<accession>A0A1L5FD92</accession>
<dbReference type="Pfam" id="PF01497">
    <property type="entry name" value="Peripla_BP_2"/>
    <property type="match status" value="1"/>
</dbReference>
<feature type="compositionally biased region" description="Polar residues" evidence="2">
    <location>
        <begin position="28"/>
        <end position="46"/>
    </location>
</feature>
<dbReference type="PANTHER" id="PTHR30535:SF34">
    <property type="entry name" value="MOLYBDATE-BINDING PROTEIN MOLA"/>
    <property type="match status" value="1"/>
</dbReference>
<dbReference type="SUPFAM" id="SSF53807">
    <property type="entry name" value="Helical backbone' metal receptor"/>
    <property type="match status" value="1"/>
</dbReference>
<dbReference type="OrthoDB" id="9787830at2"/>
<evidence type="ECO:0000256" key="1">
    <source>
        <dbReference type="ARBA" id="ARBA00008814"/>
    </source>
</evidence>